<evidence type="ECO:0000256" key="3">
    <source>
        <dbReference type="ARBA" id="ARBA00022833"/>
    </source>
</evidence>
<gene>
    <name evidence="12" type="ORF">JOB18_048536</name>
</gene>
<evidence type="ECO:0000259" key="11">
    <source>
        <dbReference type="PROSITE" id="PS50950"/>
    </source>
</evidence>
<evidence type="ECO:0000256" key="2">
    <source>
        <dbReference type="ARBA" id="ARBA00022771"/>
    </source>
</evidence>
<evidence type="ECO:0000256" key="9">
    <source>
        <dbReference type="SAM" id="Coils"/>
    </source>
</evidence>
<keyword evidence="8" id="KW-0539">Nucleus</keyword>
<dbReference type="SMART" id="SM01372">
    <property type="entry name" value="E2F_TDP"/>
    <property type="match status" value="1"/>
</dbReference>
<dbReference type="GO" id="GO:0046983">
    <property type="term" value="F:protein dimerization activity"/>
    <property type="evidence" value="ECO:0007669"/>
    <property type="project" value="InterPro"/>
</dbReference>
<keyword evidence="3" id="KW-0862">Zinc</keyword>
<evidence type="ECO:0000256" key="8">
    <source>
        <dbReference type="RuleBase" id="RU003796"/>
    </source>
</evidence>
<organism evidence="12 13">
    <name type="scientific">Solea senegalensis</name>
    <name type="common">Senegalese sole</name>
    <dbReference type="NCBI Taxonomy" id="28829"/>
    <lineage>
        <taxon>Eukaryota</taxon>
        <taxon>Metazoa</taxon>
        <taxon>Chordata</taxon>
        <taxon>Craniata</taxon>
        <taxon>Vertebrata</taxon>
        <taxon>Euteleostomi</taxon>
        <taxon>Actinopterygii</taxon>
        <taxon>Neopterygii</taxon>
        <taxon>Teleostei</taxon>
        <taxon>Neoteleostei</taxon>
        <taxon>Acanthomorphata</taxon>
        <taxon>Carangaria</taxon>
        <taxon>Pleuronectiformes</taxon>
        <taxon>Pleuronectoidei</taxon>
        <taxon>Soleidae</taxon>
        <taxon>Solea</taxon>
    </lineage>
</organism>
<protein>
    <submittedName>
        <fullName evidence="12">Transcription factor E2F6-like</fullName>
    </submittedName>
</protein>
<dbReference type="InterPro" id="IPR006612">
    <property type="entry name" value="THAP_Znf"/>
</dbReference>
<dbReference type="InterPro" id="IPR003316">
    <property type="entry name" value="E2F_WHTH_DNA-bd_dom"/>
</dbReference>
<keyword evidence="1" id="KW-0479">Metal-binding</keyword>
<keyword evidence="4 8" id="KW-0805">Transcription regulation</keyword>
<proteinExistence type="inferred from homology"/>
<name>A0AAV6PIJ4_SOLSE</name>
<dbReference type="InterPro" id="IPR015633">
    <property type="entry name" value="E2F"/>
</dbReference>
<dbReference type="SMART" id="SM00692">
    <property type="entry name" value="DM3"/>
    <property type="match status" value="1"/>
</dbReference>
<dbReference type="Proteomes" id="UP000693946">
    <property type="component" value="Unassembled WGS sequence"/>
</dbReference>
<dbReference type="EMBL" id="JAGKHQ010000641">
    <property type="protein sequence ID" value="KAG7466657.1"/>
    <property type="molecule type" value="Genomic_DNA"/>
</dbReference>
<keyword evidence="6 8" id="KW-0804">Transcription</keyword>
<evidence type="ECO:0000313" key="13">
    <source>
        <dbReference type="Proteomes" id="UP000693946"/>
    </source>
</evidence>
<feature type="coiled-coil region" evidence="9">
    <location>
        <begin position="234"/>
        <end position="264"/>
    </location>
</feature>
<dbReference type="GO" id="GO:0000981">
    <property type="term" value="F:DNA-binding transcription factor activity, RNA polymerase II-specific"/>
    <property type="evidence" value="ECO:0007669"/>
    <property type="project" value="TreeGrafter"/>
</dbReference>
<dbReference type="SMART" id="SM00980">
    <property type="entry name" value="THAP"/>
    <property type="match status" value="1"/>
</dbReference>
<accession>A0AAV6PIJ4</accession>
<dbReference type="Pfam" id="PF16421">
    <property type="entry name" value="E2F_CC-MB"/>
    <property type="match status" value="1"/>
</dbReference>
<reference evidence="12 13" key="1">
    <citation type="journal article" date="2021" name="Sci. Rep.">
        <title>Chromosome anchoring in Senegalese sole (Solea senegalensis) reveals sex-associated markers and genome rearrangements in flatfish.</title>
        <authorList>
            <person name="Guerrero-Cozar I."/>
            <person name="Gomez-Garrido J."/>
            <person name="Berbel C."/>
            <person name="Martinez-Blanch J.F."/>
            <person name="Alioto T."/>
            <person name="Claros M.G."/>
            <person name="Gagnaire P.A."/>
            <person name="Manchado M."/>
        </authorList>
    </citation>
    <scope>NUCLEOTIDE SEQUENCE [LARGE SCALE GENOMIC DNA]</scope>
    <source>
        <strain evidence="12">Sse05_10M</strain>
    </source>
</reference>
<sequence>MNVSMFKCIVSACPNRTRPVNRIIHRPPKRFFNFPKDPATVKVWLAALRELDKHDGTEQHVICEDHFLPEDISNNKVKKDAIPIMPPYLDAPLGLMSPWRAETSEEEEEEEEEEWTTGGCGDDDEGGDHPQQGSGAGPENPPAAQNSSAESQEKQSTADDRYSRYDMSWTTLTRRFLEMLQTAPDGSLDVWNAAESLQTCKQRVSDLTNILVSFKLLQRDASNTVKWTGKVPISSLLQNREQKIQRELKKLKQVEDTLDGLIKSCAQQLFDMTDDVDSSASAYVTHHDISQLRVLQEQTLVIIRAPEETKLEVPAPTEDSVQIHLKAGRGPIMIMTCEVGSGEAVTFDPGQTGSGFFLTLEESRVRTTSLHKEC</sequence>
<evidence type="ECO:0000256" key="5">
    <source>
        <dbReference type="ARBA" id="ARBA00023125"/>
    </source>
</evidence>
<dbReference type="GO" id="GO:0008270">
    <property type="term" value="F:zinc ion binding"/>
    <property type="evidence" value="ECO:0007669"/>
    <property type="project" value="UniProtKB-KW"/>
</dbReference>
<feature type="compositionally biased region" description="Acidic residues" evidence="10">
    <location>
        <begin position="104"/>
        <end position="126"/>
    </location>
</feature>
<comment type="subcellular location">
    <subcellularLocation>
        <location evidence="8">Nucleus</location>
    </subcellularLocation>
</comment>
<dbReference type="CDD" id="cd14660">
    <property type="entry name" value="E2F_DD"/>
    <property type="match status" value="1"/>
</dbReference>
<dbReference type="GO" id="GO:0000978">
    <property type="term" value="F:RNA polymerase II cis-regulatory region sequence-specific DNA binding"/>
    <property type="evidence" value="ECO:0007669"/>
    <property type="project" value="InterPro"/>
</dbReference>
<keyword evidence="13" id="KW-1185">Reference proteome</keyword>
<evidence type="ECO:0000313" key="12">
    <source>
        <dbReference type="EMBL" id="KAG7466657.1"/>
    </source>
</evidence>
<evidence type="ECO:0000256" key="1">
    <source>
        <dbReference type="ARBA" id="ARBA00022723"/>
    </source>
</evidence>
<evidence type="ECO:0000256" key="6">
    <source>
        <dbReference type="ARBA" id="ARBA00023163"/>
    </source>
</evidence>
<evidence type="ECO:0000256" key="4">
    <source>
        <dbReference type="ARBA" id="ARBA00023015"/>
    </source>
</evidence>
<keyword evidence="9" id="KW-0175">Coiled coil</keyword>
<comment type="caution">
    <text evidence="12">The sequence shown here is derived from an EMBL/GenBank/DDBJ whole genome shotgun (WGS) entry which is preliminary data.</text>
</comment>
<comment type="similarity">
    <text evidence="8">Belongs to the E2F/DP family.</text>
</comment>
<dbReference type="PROSITE" id="PS50950">
    <property type="entry name" value="ZF_THAP"/>
    <property type="match status" value="1"/>
</dbReference>
<dbReference type="InterPro" id="IPR032198">
    <property type="entry name" value="E2F_CC-MB"/>
</dbReference>
<keyword evidence="2 7" id="KW-0863">Zinc-finger</keyword>
<dbReference type="Pfam" id="PF02319">
    <property type="entry name" value="WHD_E2F_TDP"/>
    <property type="match status" value="1"/>
</dbReference>
<evidence type="ECO:0000256" key="10">
    <source>
        <dbReference type="SAM" id="MobiDB-lite"/>
    </source>
</evidence>
<dbReference type="Pfam" id="PF05485">
    <property type="entry name" value="THAP"/>
    <property type="match status" value="1"/>
</dbReference>
<feature type="domain" description="THAP-type" evidence="11">
    <location>
        <begin position="1"/>
        <end position="86"/>
    </location>
</feature>
<dbReference type="GO" id="GO:0090575">
    <property type="term" value="C:RNA polymerase II transcription regulator complex"/>
    <property type="evidence" value="ECO:0007669"/>
    <property type="project" value="TreeGrafter"/>
</dbReference>
<feature type="compositionally biased region" description="Basic and acidic residues" evidence="10">
    <location>
        <begin position="151"/>
        <end position="162"/>
    </location>
</feature>
<feature type="region of interest" description="Disordered" evidence="10">
    <location>
        <begin position="101"/>
        <end position="162"/>
    </location>
</feature>
<dbReference type="PANTHER" id="PTHR12081">
    <property type="entry name" value="TRANSCRIPTION FACTOR E2F"/>
    <property type="match status" value="1"/>
</dbReference>
<dbReference type="PANTHER" id="PTHR12081:SF19">
    <property type="entry name" value="TRANSCRIPTION FACTOR E2F6"/>
    <property type="match status" value="1"/>
</dbReference>
<evidence type="ECO:0000256" key="7">
    <source>
        <dbReference type="PROSITE-ProRule" id="PRU00309"/>
    </source>
</evidence>
<dbReference type="AlphaFoldDB" id="A0AAV6PIJ4"/>
<keyword evidence="5 7" id="KW-0238">DNA-binding</keyword>